<dbReference type="OrthoDB" id="1634477at2"/>
<evidence type="ECO:0000256" key="8">
    <source>
        <dbReference type="ARBA" id="ARBA00023012"/>
    </source>
</evidence>
<dbReference type="Proteomes" id="UP000250369">
    <property type="component" value="Unassembled WGS sequence"/>
</dbReference>
<evidence type="ECO:0000313" key="12">
    <source>
        <dbReference type="Proteomes" id="UP000250369"/>
    </source>
</evidence>
<keyword evidence="3" id="KW-0597">Phosphoprotein</keyword>
<dbReference type="GO" id="GO:0042802">
    <property type="term" value="F:identical protein binding"/>
    <property type="evidence" value="ECO:0007669"/>
    <property type="project" value="TreeGrafter"/>
</dbReference>
<dbReference type="Pfam" id="PF02518">
    <property type="entry name" value="HATPase_c"/>
    <property type="match status" value="1"/>
</dbReference>
<evidence type="ECO:0000256" key="6">
    <source>
        <dbReference type="ARBA" id="ARBA00022777"/>
    </source>
</evidence>
<evidence type="ECO:0000256" key="1">
    <source>
        <dbReference type="ARBA" id="ARBA00000085"/>
    </source>
</evidence>
<sequence>MLRSKTLLFAGSFVLFLIVANNVIHYALTKSTLERNLERELASVASQIQISIENSRTAAEYLEEQIAEQLRTASVGAQYALDPDVEKVTNERLEEVSRKLGIDHLTLMKRTDDDIVLYKSSYPGELGLSTKKWVPWYQAFQQLFDKREVTIDWGQSLPNFWSGPFEYASADPTKLNINKWGYYYDGSTNYIIDPFVSNKKFEEFQETTGIQAILQKTIAANKRLLEITGVNPATFGRTELKTVTDKGEELKHNVTRPIMFGETRYQAAETDAIDVRLAASTGKTVKEIDKINGKKVLKSFIPMAIEPSANYVDLDGKPIDTYVLVITSSYDDVQRELSGQFASLGLQIALVTLASLGAVLLAIRVFRKLRERSVRETQDTYIEEVNQLFTVVKGQRHDFLNHVQIIHTLVQMNKIDDLRRYTKELVGDIRQVSDIMAIGEPAIAALVQAKSAVALSKYVNFTHRFGELDRDAIGIKSVDIVKIVGNIVDNAFDAVMTLPPVRRNVELQGWMKDGSLHITVWNEGCMLAEEQRKQMFAPGYTTKKEGHSGLGLTIAKTLLIQYKGDIRVEADDEKGTTFHISLPIH</sequence>
<keyword evidence="6 11" id="KW-0418">Kinase</keyword>
<reference evidence="11 12" key="1">
    <citation type="journal article" date="2009" name="Int. J. Syst. Evol. Microbiol.">
        <title>Paenibacillus contaminans sp. nov., isolated from a contaminated laboratory plate.</title>
        <authorList>
            <person name="Chou J.H."/>
            <person name="Lee J.H."/>
            <person name="Lin M.C."/>
            <person name="Chang P.S."/>
            <person name="Arun A.B."/>
            <person name="Young C.C."/>
            <person name="Chen W.M."/>
        </authorList>
    </citation>
    <scope>NUCLEOTIDE SEQUENCE [LARGE SCALE GENOMIC DNA]</scope>
    <source>
        <strain evidence="11 12">CKOBP-6</strain>
    </source>
</reference>
<evidence type="ECO:0000256" key="2">
    <source>
        <dbReference type="ARBA" id="ARBA00012438"/>
    </source>
</evidence>
<protein>
    <recommendedName>
        <fullName evidence="2">histidine kinase</fullName>
        <ecNumber evidence="2">2.7.13.3</ecNumber>
    </recommendedName>
</protein>
<dbReference type="InterPro" id="IPR036890">
    <property type="entry name" value="HATPase_C_sf"/>
</dbReference>
<evidence type="ECO:0000256" key="4">
    <source>
        <dbReference type="ARBA" id="ARBA00022679"/>
    </source>
</evidence>
<dbReference type="PRINTS" id="PR00344">
    <property type="entry name" value="BCTRLSENSOR"/>
</dbReference>
<dbReference type="Gene3D" id="1.10.287.130">
    <property type="match status" value="1"/>
</dbReference>
<feature type="domain" description="Histidine kinase" evidence="10">
    <location>
        <begin position="480"/>
        <end position="585"/>
    </location>
</feature>
<dbReference type="InterPro" id="IPR016120">
    <property type="entry name" value="Sig_transdc_His_kin_SpoOB"/>
</dbReference>
<dbReference type="PANTHER" id="PTHR40448">
    <property type="entry name" value="TWO-COMPONENT SENSOR HISTIDINE KINASE"/>
    <property type="match status" value="1"/>
</dbReference>
<evidence type="ECO:0000256" key="9">
    <source>
        <dbReference type="SAM" id="Phobius"/>
    </source>
</evidence>
<dbReference type="Gene3D" id="3.30.565.10">
    <property type="entry name" value="Histidine kinase-like ATPase, C-terminal domain"/>
    <property type="match status" value="1"/>
</dbReference>
<keyword evidence="9" id="KW-0812">Transmembrane</keyword>
<evidence type="ECO:0000313" key="11">
    <source>
        <dbReference type="EMBL" id="RAV20126.1"/>
    </source>
</evidence>
<dbReference type="GO" id="GO:0005524">
    <property type="term" value="F:ATP binding"/>
    <property type="evidence" value="ECO:0007669"/>
    <property type="project" value="UniProtKB-KW"/>
</dbReference>
<feature type="transmembrane region" description="Helical" evidence="9">
    <location>
        <begin position="344"/>
        <end position="366"/>
    </location>
</feature>
<gene>
    <name evidence="11" type="ORF">DQG23_16790</name>
</gene>
<keyword evidence="4" id="KW-0808">Transferase</keyword>
<dbReference type="InterPro" id="IPR005467">
    <property type="entry name" value="His_kinase_dom"/>
</dbReference>
<dbReference type="InterPro" id="IPR003594">
    <property type="entry name" value="HATPase_dom"/>
</dbReference>
<dbReference type="PROSITE" id="PS50109">
    <property type="entry name" value="HIS_KIN"/>
    <property type="match status" value="1"/>
</dbReference>
<dbReference type="SUPFAM" id="SSF55874">
    <property type="entry name" value="ATPase domain of HSP90 chaperone/DNA topoisomerase II/histidine kinase"/>
    <property type="match status" value="1"/>
</dbReference>
<organism evidence="11 12">
    <name type="scientific">Paenibacillus contaminans</name>
    <dbReference type="NCBI Taxonomy" id="450362"/>
    <lineage>
        <taxon>Bacteria</taxon>
        <taxon>Bacillati</taxon>
        <taxon>Bacillota</taxon>
        <taxon>Bacilli</taxon>
        <taxon>Bacillales</taxon>
        <taxon>Paenibacillaceae</taxon>
        <taxon>Paenibacillus</taxon>
    </lineage>
</organism>
<dbReference type="AlphaFoldDB" id="A0A329MLF0"/>
<evidence type="ECO:0000256" key="5">
    <source>
        <dbReference type="ARBA" id="ARBA00022741"/>
    </source>
</evidence>
<keyword evidence="9" id="KW-1133">Transmembrane helix</keyword>
<comment type="catalytic activity">
    <reaction evidence="1">
        <text>ATP + protein L-histidine = ADP + protein N-phospho-L-histidine.</text>
        <dbReference type="EC" id="2.7.13.3"/>
    </reaction>
</comment>
<comment type="caution">
    <text evidence="11">The sequence shown here is derived from an EMBL/GenBank/DDBJ whole genome shotgun (WGS) entry which is preliminary data.</text>
</comment>
<dbReference type="GO" id="GO:0000155">
    <property type="term" value="F:phosphorelay sensor kinase activity"/>
    <property type="evidence" value="ECO:0007669"/>
    <property type="project" value="InterPro"/>
</dbReference>
<dbReference type="EC" id="2.7.13.3" evidence="2"/>
<keyword evidence="8" id="KW-0902">Two-component regulatory system</keyword>
<evidence type="ECO:0000256" key="7">
    <source>
        <dbReference type="ARBA" id="ARBA00022840"/>
    </source>
</evidence>
<dbReference type="InterPro" id="IPR004358">
    <property type="entry name" value="Sig_transdc_His_kin-like_C"/>
</dbReference>
<name>A0A329MLF0_9BACL</name>
<keyword evidence="5" id="KW-0547">Nucleotide-binding</keyword>
<keyword evidence="9" id="KW-0472">Membrane</keyword>
<proteinExistence type="predicted"/>
<keyword evidence="7" id="KW-0067">ATP-binding</keyword>
<dbReference type="SMART" id="SM00387">
    <property type="entry name" value="HATPase_c"/>
    <property type="match status" value="1"/>
</dbReference>
<keyword evidence="12" id="KW-1185">Reference proteome</keyword>
<evidence type="ECO:0000259" key="10">
    <source>
        <dbReference type="PROSITE" id="PS50109"/>
    </source>
</evidence>
<accession>A0A329MLF0</accession>
<dbReference type="EMBL" id="QMFB01000009">
    <property type="protein sequence ID" value="RAV20126.1"/>
    <property type="molecule type" value="Genomic_DNA"/>
</dbReference>
<dbReference type="InterPro" id="IPR039506">
    <property type="entry name" value="SPOB_a"/>
</dbReference>
<dbReference type="PANTHER" id="PTHR40448:SF1">
    <property type="entry name" value="TWO-COMPONENT SENSOR HISTIDINE KINASE"/>
    <property type="match status" value="1"/>
</dbReference>
<dbReference type="Pfam" id="PF14689">
    <property type="entry name" value="SPOB_a"/>
    <property type="match status" value="1"/>
</dbReference>
<dbReference type="RefSeq" id="WP_113032023.1">
    <property type="nucleotide sequence ID" value="NZ_QMFB01000009.1"/>
</dbReference>
<evidence type="ECO:0000256" key="3">
    <source>
        <dbReference type="ARBA" id="ARBA00022553"/>
    </source>
</evidence>
<dbReference type="SUPFAM" id="SSF55890">
    <property type="entry name" value="Sporulation response regulatory protein Spo0B"/>
    <property type="match status" value="1"/>
</dbReference>